<dbReference type="Gene3D" id="3.60.15.10">
    <property type="entry name" value="Ribonuclease Z/Hydroxyacylglutathione hydrolase-like"/>
    <property type="match status" value="1"/>
</dbReference>
<dbReference type="EMBL" id="JACPNR010000009">
    <property type="protein sequence ID" value="MBI2678609.1"/>
    <property type="molecule type" value="Genomic_DNA"/>
</dbReference>
<reference evidence="2" key="1">
    <citation type="submission" date="2020-07" db="EMBL/GenBank/DDBJ databases">
        <title>Huge and variable diversity of episymbiotic CPR bacteria and DPANN archaea in groundwater ecosystems.</title>
        <authorList>
            <person name="He C.Y."/>
            <person name="Keren R."/>
            <person name="Whittaker M."/>
            <person name="Farag I.F."/>
            <person name="Doudna J."/>
            <person name="Cate J.H.D."/>
            <person name="Banfield J.F."/>
        </authorList>
    </citation>
    <scope>NUCLEOTIDE SEQUENCE</scope>
    <source>
        <strain evidence="2">NC_groundwater_580_Pr5_B-0.1um_64_19</strain>
    </source>
</reference>
<dbReference type="SMART" id="SM00849">
    <property type="entry name" value="Lactamase_B"/>
    <property type="match status" value="1"/>
</dbReference>
<dbReference type="InterPro" id="IPR036866">
    <property type="entry name" value="RibonucZ/Hydroxyglut_hydro"/>
</dbReference>
<comment type="caution">
    <text evidence="2">The sequence shown here is derived from an EMBL/GenBank/DDBJ whole genome shotgun (WGS) entry which is preliminary data.</text>
</comment>
<dbReference type="GO" id="GO:0008270">
    <property type="term" value="F:zinc ion binding"/>
    <property type="evidence" value="ECO:0007669"/>
    <property type="project" value="InterPro"/>
</dbReference>
<organism evidence="2 3">
    <name type="scientific">Candidatus Korobacter versatilis</name>
    <dbReference type="NCBI Taxonomy" id="658062"/>
    <lineage>
        <taxon>Bacteria</taxon>
        <taxon>Pseudomonadati</taxon>
        <taxon>Acidobacteriota</taxon>
        <taxon>Terriglobia</taxon>
        <taxon>Terriglobales</taxon>
        <taxon>Candidatus Korobacteraceae</taxon>
        <taxon>Candidatus Korobacter</taxon>
    </lineage>
</organism>
<dbReference type="Proteomes" id="UP000779809">
    <property type="component" value="Unassembled WGS sequence"/>
</dbReference>
<evidence type="ECO:0000259" key="1">
    <source>
        <dbReference type="SMART" id="SM00849"/>
    </source>
</evidence>
<evidence type="ECO:0000313" key="2">
    <source>
        <dbReference type="EMBL" id="MBI2678609.1"/>
    </source>
</evidence>
<dbReference type="SUPFAM" id="SSF56281">
    <property type="entry name" value="Metallo-hydrolase/oxidoreductase"/>
    <property type="match status" value="1"/>
</dbReference>
<feature type="domain" description="Metallo-beta-lactamase" evidence="1">
    <location>
        <begin position="46"/>
        <end position="251"/>
    </location>
</feature>
<dbReference type="GO" id="GO:0005737">
    <property type="term" value="C:cytoplasm"/>
    <property type="evidence" value="ECO:0007669"/>
    <property type="project" value="TreeGrafter"/>
</dbReference>
<dbReference type="AlphaFoldDB" id="A0A932AAE4"/>
<accession>A0A932AAE4</accession>
<dbReference type="PIRSF" id="PIRSF038896">
    <property type="entry name" value="NAPE-PLD"/>
    <property type="match status" value="1"/>
</dbReference>
<dbReference type="InterPro" id="IPR001279">
    <property type="entry name" value="Metallo-B-lactamas"/>
</dbReference>
<proteinExistence type="predicted"/>
<dbReference type="PANTHER" id="PTHR15032:SF4">
    <property type="entry name" value="N-ACYL-PHOSPHATIDYLETHANOLAMINE-HYDROLYZING PHOSPHOLIPASE D"/>
    <property type="match status" value="1"/>
</dbReference>
<dbReference type="PANTHER" id="PTHR15032">
    <property type="entry name" value="N-ACYL-PHOSPHATIDYLETHANOLAMINE-HYDROLYZING PHOSPHOLIPASE D"/>
    <property type="match status" value="1"/>
</dbReference>
<evidence type="ECO:0000313" key="3">
    <source>
        <dbReference type="Proteomes" id="UP000779809"/>
    </source>
</evidence>
<dbReference type="InterPro" id="IPR024884">
    <property type="entry name" value="NAPE-PLD"/>
</dbReference>
<sequence>MLNITIRRKAKQFSKLVRHSALTPLTGEVRRPVLASNGDLGLTFIGHSSFFLQMAGKNIVIDPNFARWLVVLKRQRRPGVRIKDLPPLDYVLVTHAHMDHLHKPSLRALARMTRRKTGRAPKIIVPHNVRDLVFALGYEEVIELEWWQAHRDGKLSVTHTPARHWGARMIRDYHRGYGGYVLRAGGHSLYHAGDTAYFEGFREIGERLRPEIALLPIGAYDPPSFRNVHTSPEDAVRAFLDMGAAKLVPMHYGSFRLSHEPMDEPLRLLAKESSAQGVAEKVVVMEEGVTRFF</sequence>
<gene>
    <name evidence="2" type="ORF">HYX28_07485</name>
</gene>
<dbReference type="GO" id="GO:0070290">
    <property type="term" value="F:N-acylphosphatidylethanolamine-specific phospholipase D activity"/>
    <property type="evidence" value="ECO:0007669"/>
    <property type="project" value="InterPro"/>
</dbReference>
<dbReference type="Pfam" id="PF12706">
    <property type="entry name" value="Lactamase_B_2"/>
    <property type="match status" value="1"/>
</dbReference>
<name>A0A932AAE4_9BACT</name>
<protein>
    <submittedName>
        <fullName evidence="2">MBL fold metallo-hydrolase</fullName>
    </submittedName>
</protein>